<feature type="region of interest" description="Disordered" evidence="1">
    <location>
        <begin position="1"/>
        <end position="41"/>
    </location>
</feature>
<dbReference type="AlphaFoldDB" id="A0A4D6KR76"/>
<evidence type="ECO:0000313" key="2">
    <source>
        <dbReference type="EMBL" id="QCD79043.1"/>
    </source>
</evidence>
<gene>
    <name evidence="2" type="ORF">DEO72_LG1g2680</name>
</gene>
<sequence length="91" mass="9912">MSSDNNSVSSPSSSSGSGRSREECNGRSMSEGSGQLAGVGRIPIEVNVETRQDSLEELAESSLPIRVGYRWVAEDVQTQYSLCKWFHLLTS</sequence>
<evidence type="ECO:0000256" key="1">
    <source>
        <dbReference type="SAM" id="MobiDB-lite"/>
    </source>
</evidence>
<organism evidence="2 3">
    <name type="scientific">Vigna unguiculata</name>
    <name type="common">Cowpea</name>
    <dbReference type="NCBI Taxonomy" id="3917"/>
    <lineage>
        <taxon>Eukaryota</taxon>
        <taxon>Viridiplantae</taxon>
        <taxon>Streptophyta</taxon>
        <taxon>Embryophyta</taxon>
        <taxon>Tracheophyta</taxon>
        <taxon>Spermatophyta</taxon>
        <taxon>Magnoliopsida</taxon>
        <taxon>eudicotyledons</taxon>
        <taxon>Gunneridae</taxon>
        <taxon>Pentapetalae</taxon>
        <taxon>rosids</taxon>
        <taxon>fabids</taxon>
        <taxon>Fabales</taxon>
        <taxon>Fabaceae</taxon>
        <taxon>Papilionoideae</taxon>
        <taxon>50 kb inversion clade</taxon>
        <taxon>NPAAA clade</taxon>
        <taxon>indigoferoid/millettioid clade</taxon>
        <taxon>Phaseoleae</taxon>
        <taxon>Vigna</taxon>
    </lineage>
</organism>
<keyword evidence="3" id="KW-1185">Reference proteome</keyword>
<feature type="compositionally biased region" description="Low complexity" evidence="1">
    <location>
        <begin position="1"/>
        <end position="18"/>
    </location>
</feature>
<dbReference type="EMBL" id="CP039345">
    <property type="protein sequence ID" value="QCD79043.1"/>
    <property type="molecule type" value="Genomic_DNA"/>
</dbReference>
<accession>A0A4D6KR76</accession>
<protein>
    <submittedName>
        <fullName evidence="2">Uncharacterized protein</fullName>
    </submittedName>
</protein>
<evidence type="ECO:0000313" key="3">
    <source>
        <dbReference type="Proteomes" id="UP000501690"/>
    </source>
</evidence>
<dbReference type="Proteomes" id="UP000501690">
    <property type="component" value="Linkage Group LG1"/>
</dbReference>
<reference evidence="2 3" key="1">
    <citation type="submission" date="2019-04" db="EMBL/GenBank/DDBJ databases">
        <title>An improved genome assembly and genetic linkage map for asparagus bean, Vigna unguiculata ssp. sesquipedialis.</title>
        <authorList>
            <person name="Xia Q."/>
            <person name="Zhang R."/>
            <person name="Dong Y."/>
        </authorList>
    </citation>
    <scope>NUCLEOTIDE SEQUENCE [LARGE SCALE GENOMIC DNA]</scope>
    <source>
        <tissue evidence="2">Leaf</tissue>
    </source>
</reference>
<name>A0A4D6KR76_VIGUN</name>
<proteinExistence type="predicted"/>